<comment type="caution">
    <text evidence="4">The sequence shown here is derived from an EMBL/GenBank/DDBJ whole genome shotgun (WGS) entry which is preliminary data.</text>
</comment>
<evidence type="ECO:0000256" key="1">
    <source>
        <dbReference type="ARBA" id="ARBA00006723"/>
    </source>
</evidence>
<dbReference type="PANTHER" id="PTHR35530">
    <property type="entry name" value="TAUTOMERASE-RELATED"/>
    <property type="match status" value="1"/>
</dbReference>
<sequence length="76" mass="8202">MPLVTVKVVEGVFTTEQKKEMISRITDAVVDVEGEALRPVTWVLVEEVDSGLWGIGGTGLTTTDVQSLQGRVPVPH</sequence>
<evidence type="ECO:0000313" key="5">
    <source>
        <dbReference type="Proteomes" id="UP000238083"/>
    </source>
</evidence>
<dbReference type="PANTHER" id="PTHR35530:SF1">
    <property type="entry name" value="2-HYDROXYMUCONATE TAUTOMERASE"/>
    <property type="match status" value="1"/>
</dbReference>
<organism evidence="4 5">
    <name type="scientific">Kineococcus rhizosphaerae</name>
    <dbReference type="NCBI Taxonomy" id="559628"/>
    <lineage>
        <taxon>Bacteria</taxon>
        <taxon>Bacillati</taxon>
        <taxon>Actinomycetota</taxon>
        <taxon>Actinomycetes</taxon>
        <taxon>Kineosporiales</taxon>
        <taxon>Kineosporiaceae</taxon>
        <taxon>Kineococcus</taxon>
    </lineage>
</organism>
<dbReference type="InterPro" id="IPR004370">
    <property type="entry name" value="4-OT-like_dom"/>
</dbReference>
<dbReference type="EMBL" id="PVZF01000003">
    <property type="protein sequence ID" value="PRY16882.1"/>
    <property type="molecule type" value="Genomic_DNA"/>
</dbReference>
<proteinExistence type="inferred from homology"/>
<protein>
    <submittedName>
        <fullName evidence="4">4-oxalocrotonate tautomerase</fullName>
    </submittedName>
</protein>
<evidence type="ECO:0000259" key="3">
    <source>
        <dbReference type="Pfam" id="PF01361"/>
    </source>
</evidence>
<gene>
    <name evidence="4" type="ORF">CLV37_103314</name>
</gene>
<dbReference type="InterPro" id="IPR014347">
    <property type="entry name" value="Tautomerase/MIF_sf"/>
</dbReference>
<reference evidence="4 5" key="1">
    <citation type="submission" date="2018-03" db="EMBL/GenBank/DDBJ databases">
        <title>Genomic Encyclopedia of Archaeal and Bacterial Type Strains, Phase II (KMG-II): from individual species to whole genera.</title>
        <authorList>
            <person name="Goeker M."/>
        </authorList>
    </citation>
    <scope>NUCLEOTIDE SEQUENCE [LARGE SCALE GENOMIC DNA]</scope>
    <source>
        <strain evidence="4 5">DSM 19711</strain>
    </source>
</reference>
<dbReference type="AlphaFoldDB" id="A0A2T0R6T4"/>
<evidence type="ECO:0000256" key="2">
    <source>
        <dbReference type="ARBA" id="ARBA00023235"/>
    </source>
</evidence>
<name>A0A2T0R6T4_9ACTN</name>
<dbReference type="OrthoDB" id="1438441at2"/>
<dbReference type="GO" id="GO:0016853">
    <property type="term" value="F:isomerase activity"/>
    <property type="evidence" value="ECO:0007669"/>
    <property type="project" value="UniProtKB-KW"/>
</dbReference>
<dbReference type="Pfam" id="PF01361">
    <property type="entry name" value="Tautomerase"/>
    <property type="match status" value="1"/>
</dbReference>
<comment type="similarity">
    <text evidence="1">Belongs to the 4-oxalocrotonate tautomerase family.</text>
</comment>
<dbReference type="SUPFAM" id="SSF55331">
    <property type="entry name" value="Tautomerase/MIF"/>
    <property type="match status" value="1"/>
</dbReference>
<dbReference type="Proteomes" id="UP000238083">
    <property type="component" value="Unassembled WGS sequence"/>
</dbReference>
<accession>A0A2T0R6T4</accession>
<feature type="domain" description="4-oxalocrotonate tautomerase-like" evidence="3">
    <location>
        <begin position="2"/>
        <end position="61"/>
    </location>
</feature>
<evidence type="ECO:0000313" key="4">
    <source>
        <dbReference type="EMBL" id="PRY16882.1"/>
    </source>
</evidence>
<dbReference type="Gene3D" id="3.30.429.10">
    <property type="entry name" value="Macrophage Migration Inhibitory Factor"/>
    <property type="match status" value="1"/>
</dbReference>
<keyword evidence="2" id="KW-0413">Isomerase</keyword>
<dbReference type="RefSeq" id="WP_106209179.1">
    <property type="nucleotide sequence ID" value="NZ_PVZF01000003.1"/>
</dbReference>
<keyword evidence="5" id="KW-1185">Reference proteome</keyword>